<proteinExistence type="predicted"/>
<gene>
    <name evidence="1" type="ORF">LDG_5605</name>
</gene>
<organism evidence="1 2">
    <name type="scientific">Legionella drancourtii LLAP12</name>
    <dbReference type="NCBI Taxonomy" id="658187"/>
    <lineage>
        <taxon>Bacteria</taxon>
        <taxon>Pseudomonadati</taxon>
        <taxon>Pseudomonadota</taxon>
        <taxon>Gammaproteobacteria</taxon>
        <taxon>Legionellales</taxon>
        <taxon>Legionellaceae</taxon>
        <taxon>Legionella</taxon>
    </lineage>
</organism>
<dbReference type="Proteomes" id="UP000002770">
    <property type="component" value="Unassembled WGS sequence"/>
</dbReference>
<sequence>MAICLFTTKCYDGSGDVVQTVKIADFIQKFIASSELEELKNETVIIVVKDDENKEIVNRFVKVINPNIQVKIISEFKAEDHEINCCIEAGYSHFEWEKEFSLEEAKLPIIVMPEYDNDVNRKSVLRILGGFDKKRGDVGVIPSPALLTATKGEIISSEVLQNAFEQLDPKIKSYLGKDFESYLAYRAQRDFTYQYSHDRTKYPTFYSNHMPYKPWNSEKETTKGKKYTPVEFFLQEHAMLMGNSAKSQDVLCIGENFEGKLKALVMLKEDLIKKGYTRISFIDIDKKNEQVIHERDTEDTGHKEYRVLYSESMPFSSMQVLPLIATDIVGVTGDQSLVEAMSAKKLVTYECVDHKKNFAWGYLKAVQREVSETVLEGTSSEEVLLLARFLIKPTYGFDKVEYKPEEISRLLSNRNTVEALKNINRQLVEKSQYFASIEKMLVSEVLPYIKHQNAKGLGFSKIPVGSNNKVVKLLRTLYTEVSNNKTNSPQWNKRFDAATQLYQLANKEVIRQENSPYIKAQLEIIKQNKPSWFELSLITQILDVLSLGLIPIIRHLFFTPDNTMTYLKKIEEELEPSYIKWRSSNLA</sequence>
<dbReference type="EMBL" id="JH413801">
    <property type="protein sequence ID" value="EHL32232.1"/>
    <property type="molecule type" value="Genomic_DNA"/>
</dbReference>
<keyword evidence="2" id="KW-1185">Reference proteome</keyword>
<name>G9EK81_9GAMM</name>
<accession>G9EK81</accession>
<reference evidence="1 2" key="1">
    <citation type="journal article" date="2011" name="BMC Genomics">
        <title>Insight into cross-talk between intra-amoebal pathogens.</title>
        <authorList>
            <person name="Gimenez G."/>
            <person name="Bertelli C."/>
            <person name="Moliner C."/>
            <person name="Robert C."/>
            <person name="Raoult D."/>
            <person name="Fournier P.E."/>
            <person name="Greub G."/>
        </authorList>
    </citation>
    <scope>NUCLEOTIDE SEQUENCE [LARGE SCALE GENOMIC DNA]</scope>
    <source>
        <strain evidence="1 2">LLAP12</strain>
    </source>
</reference>
<dbReference type="OrthoDB" id="5631262at2"/>
<dbReference type="HOGENOM" id="CLU_464445_0_0_6"/>
<evidence type="ECO:0000313" key="1">
    <source>
        <dbReference type="EMBL" id="EHL32232.1"/>
    </source>
</evidence>
<dbReference type="AlphaFoldDB" id="G9EK81"/>
<dbReference type="InParanoid" id="G9EK81"/>
<dbReference type="RefSeq" id="WP_006869578.1">
    <property type="nucleotide sequence ID" value="NZ_JH413801.1"/>
</dbReference>
<protein>
    <submittedName>
        <fullName evidence="1">Uncharacterized protein</fullName>
    </submittedName>
</protein>
<evidence type="ECO:0000313" key="2">
    <source>
        <dbReference type="Proteomes" id="UP000002770"/>
    </source>
</evidence>